<protein>
    <submittedName>
        <fullName evidence="1">Uncharacterized protein</fullName>
    </submittedName>
</protein>
<organism evidence="1 2">
    <name type="scientific">Ilex paraguariensis</name>
    <name type="common">yerba mate</name>
    <dbReference type="NCBI Taxonomy" id="185542"/>
    <lineage>
        <taxon>Eukaryota</taxon>
        <taxon>Viridiplantae</taxon>
        <taxon>Streptophyta</taxon>
        <taxon>Embryophyta</taxon>
        <taxon>Tracheophyta</taxon>
        <taxon>Spermatophyta</taxon>
        <taxon>Magnoliopsida</taxon>
        <taxon>eudicotyledons</taxon>
        <taxon>Gunneridae</taxon>
        <taxon>Pentapetalae</taxon>
        <taxon>asterids</taxon>
        <taxon>campanulids</taxon>
        <taxon>Aquifoliales</taxon>
        <taxon>Aquifoliaceae</taxon>
        <taxon>Ilex</taxon>
    </lineage>
</organism>
<dbReference type="PANTHER" id="PTHR46644:SF2">
    <property type="entry name" value="DNA REPAIR PROTEIN XRCC2"/>
    <property type="match status" value="1"/>
</dbReference>
<evidence type="ECO:0000313" key="1">
    <source>
        <dbReference type="EMBL" id="CAK9183656.1"/>
    </source>
</evidence>
<dbReference type="PANTHER" id="PTHR46644">
    <property type="entry name" value="DNA REPAIR PROTEIN XRCC2"/>
    <property type="match status" value="1"/>
</dbReference>
<evidence type="ECO:0000313" key="2">
    <source>
        <dbReference type="Proteomes" id="UP001642360"/>
    </source>
</evidence>
<sequence length="108" mass="12475">MEFEVLAAKKMSPLWIQCSSTACNRNPRKWSSYIASDSRTLRSGPQKLPYREYMPSVWQSFVSHKILVWASGDKNHQNRAIYLSEWLLPTLSLSDKFVIRDDGVIVVL</sequence>
<accession>A0ABC8URH7</accession>
<dbReference type="InterPro" id="IPR030547">
    <property type="entry name" value="XRCC2"/>
</dbReference>
<proteinExistence type="predicted"/>
<keyword evidence="2" id="KW-1185">Reference proteome</keyword>
<name>A0ABC8URH7_9AQUA</name>
<gene>
    <name evidence="1" type="ORF">ILEXP_LOCUS53945</name>
</gene>
<dbReference type="AlphaFoldDB" id="A0ABC8URH7"/>
<dbReference type="Proteomes" id="UP001642360">
    <property type="component" value="Unassembled WGS sequence"/>
</dbReference>
<reference evidence="1 2" key="1">
    <citation type="submission" date="2024-02" db="EMBL/GenBank/DDBJ databases">
        <authorList>
            <person name="Vignale AGUSTIN F."/>
            <person name="Sosa J E."/>
            <person name="Modenutti C."/>
        </authorList>
    </citation>
    <scope>NUCLEOTIDE SEQUENCE [LARGE SCALE GENOMIC DNA]</scope>
</reference>
<comment type="caution">
    <text evidence="1">The sequence shown here is derived from an EMBL/GenBank/DDBJ whole genome shotgun (WGS) entry which is preliminary data.</text>
</comment>
<dbReference type="EMBL" id="CAUOFW020008724">
    <property type="protein sequence ID" value="CAK9183656.1"/>
    <property type="molecule type" value="Genomic_DNA"/>
</dbReference>